<evidence type="ECO:0000313" key="3">
    <source>
        <dbReference type="EMBL" id="MFD1327115.1"/>
    </source>
</evidence>
<name>A0ABW3YS60_MYCRA</name>
<feature type="compositionally biased region" description="Gly residues" evidence="1">
    <location>
        <begin position="41"/>
        <end position="54"/>
    </location>
</feature>
<evidence type="ECO:0000256" key="2">
    <source>
        <dbReference type="SAM" id="SignalP"/>
    </source>
</evidence>
<keyword evidence="4" id="KW-1185">Reference proteome</keyword>
<feature type="region of interest" description="Disordered" evidence="1">
    <location>
        <begin position="28"/>
        <end position="54"/>
    </location>
</feature>
<gene>
    <name evidence="3" type="ORF">ACFQ33_04325</name>
</gene>
<evidence type="ECO:0000313" key="4">
    <source>
        <dbReference type="Proteomes" id="UP001597173"/>
    </source>
</evidence>
<comment type="caution">
    <text evidence="3">The sequence shown here is derived from an EMBL/GenBank/DDBJ whole genome shotgun (WGS) entry which is preliminary data.</text>
</comment>
<proteinExistence type="predicted"/>
<reference evidence="4" key="1">
    <citation type="journal article" date="2019" name="Int. J. Syst. Evol. Microbiol.">
        <title>The Global Catalogue of Microorganisms (GCM) 10K type strain sequencing project: providing services to taxonomists for standard genome sequencing and annotation.</title>
        <authorList>
            <consortium name="The Broad Institute Genomics Platform"/>
            <consortium name="The Broad Institute Genome Sequencing Center for Infectious Disease"/>
            <person name="Wu L."/>
            <person name="Ma J."/>
        </authorList>
    </citation>
    <scope>NUCLEOTIDE SEQUENCE [LARGE SCALE GENOMIC DNA]</scope>
    <source>
        <strain evidence="4">CCUG 55609</strain>
    </source>
</reference>
<keyword evidence="2" id="KW-0732">Signal</keyword>
<protein>
    <recommendedName>
        <fullName evidence="5">Lipoprotein</fullName>
    </recommendedName>
</protein>
<accession>A0ABW3YS60</accession>
<dbReference type="Proteomes" id="UP001597173">
    <property type="component" value="Unassembled WGS sequence"/>
</dbReference>
<evidence type="ECO:0000256" key="1">
    <source>
        <dbReference type="SAM" id="MobiDB-lite"/>
    </source>
</evidence>
<evidence type="ECO:0008006" key="5">
    <source>
        <dbReference type="Google" id="ProtNLM"/>
    </source>
</evidence>
<sequence>MTHRVLSAAVALVLLSLAGCASERANTFSTTPAQGHEGKSADGGGGMGGGSGGY</sequence>
<feature type="chain" id="PRO_5047541352" description="Lipoprotein" evidence="2">
    <location>
        <begin position="22"/>
        <end position="54"/>
    </location>
</feature>
<dbReference type="PROSITE" id="PS51257">
    <property type="entry name" value="PROKAR_LIPOPROTEIN"/>
    <property type="match status" value="1"/>
</dbReference>
<organism evidence="3 4">
    <name type="scientific">Mycoplana ramosa</name>
    <name type="common">Mycoplana bullata</name>
    <dbReference type="NCBI Taxonomy" id="40837"/>
    <lineage>
        <taxon>Bacteria</taxon>
        <taxon>Pseudomonadati</taxon>
        <taxon>Pseudomonadota</taxon>
        <taxon>Alphaproteobacteria</taxon>
        <taxon>Hyphomicrobiales</taxon>
        <taxon>Rhizobiaceae</taxon>
        <taxon>Mycoplana</taxon>
    </lineage>
</organism>
<dbReference type="RefSeq" id="WP_374837057.1">
    <property type="nucleotide sequence ID" value="NZ_JBHEEW010000004.1"/>
</dbReference>
<feature type="signal peptide" evidence="2">
    <location>
        <begin position="1"/>
        <end position="21"/>
    </location>
</feature>
<dbReference type="EMBL" id="JBHTNF010000001">
    <property type="protein sequence ID" value="MFD1327115.1"/>
    <property type="molecule type" value="Genomic_DNA"/>
</dbReference>